<dbReference type="Proteomes" id="UP001142078">
    <property type="component" value="Unassembled WGS sequence"/>
</dbReference>
<evidence type="ECO:0000313" key="5">
    <source>
        <dbReference type="EMBL" id="MCR2043953.1"/>
    </source>
</evidence>
<evidence type="ECO:0000256" key="3">
    <source>
        <dbReference type="SAM" id="SignalP"/>
    </source>
</evidence>
<dbReference type="InterPro" id="IPR027954">
    <property type="entry name" value="Transcobalamin-like_C"/>
</dbReference>
<dbReference type="EMBL" id="JANJZL010000004">
    <property type="protein sequence ID" value="MCR2043953.1"/>
    <property type="molecule type" value="Genomic_DNA"/>
</dbReference>
<feature type="coiled-coil region" evidence="1">
    <location>
        <begin position="1057"/>
        <end position="1084"/>
    </location>
</feature>
<keyword evidence="1" id="KW-0175">Coiled coil</keyword>
<feature type="compositionally biased region" description="Basic and acidic residues" evidence="2">
    <location>
        <begin position="1502"/>
        <end position="1523"/>
    </location>
</feature>
<dbReference type="Pfam" id="PF14478">
    <property type="entry name" value="DUF4430"/>
    <property type="match status" value="1"/>
</dbReference>
<comment type="caution">
    <text evidence="5">The sequence shown here is derived from an EMBL/GenBank/DDBJ whole genome shotgun (WGS) entry which is preliminary data.</text>
</comment>
<organism evidence="5 6">
    <name type="scientific">Anaerosalibacter massiliensis</name>
    <dbReference type="NCBI Taxonomy" id="1347392"/>
    <lineage>
        <taxon>Bacteria</taxon>
        <taxon>Bacillati</taxon>
        <taxon>Bacillota</taxon>
        <taxon>Tissierellia</taxon>
        <taxon>Tissierellales</taxon>
        <taxon>Sporanaerobacteraceae</taxon>
        <taxon>Anaerosalibacter</taxon>
    </lineage>
</organism>
<evidence type="ECO:0000256" key="1">
    <source>
        <dbReference type="SAM" id="Coils"/>
    </source>
</evidence>
<keyword evidence="3" id="KW-0732">Signal</keyword>
<dbReference type="RefSeq" id="WP_257490365.1">
    <property type="nucleotide sequence ID" value="NZ_JANJZL010000004.1"/>
</dbReference>
<sequence length="1588" mass="180094">MNNVRSYKKLLSVLLLVTLLLPIIFPIGAVHAATVTIDLSDEEPSLSKNAKGIYTIKTVEDINTFRADIDKGIDYTGLTVELMNDIDIAQSKTSLNSFKTRLNEYGEEVVGIFNGIFDGNGHTIKNYNDKVSGFFCVAGPNAVLRNFNIHGDVLLDDADAILFDVWNDSNSIFKKDTGYGMLASSCAGEVSRCSSSGSIVNKLANIHIGGLIGESKVSIKKHDGSESYYGNMRDCYSRVNFDNQYTEDMGSIPPEIGGLAYDGGKRIIRSYFAGTFKGYSTDSVREYRKIYHPIRITCSAYESESGESCAYDKEICGFYTLGNRGGTKYTTEEMKKKETFTAEKHNFDFEYCWSIDSNINDGYPYLDAKKLDKKRTIYLDIQGIAEDKIYDEKLDIKENLKTKIKDVNFANLTSETEKLIDKYDIKLNWKVNPSKNPSFDPIHGDKVKVNVEYESLDLEYDANQEYLFKIGKILPVYAKFEYNGKNTLTKEEKDEKIEKLKELEGYVVNTIQKRHGFLIKDIPEMSYDRKKDQWGNNIILNDHDWFVFSAARMGYIPEENPEFYDDWFEEVQKFMAKLKEDGINVDDIHADSISKLALAVSATGYDIRDIEDWDLLGSLTKPGRQMSGFFSSQYSYYARHSQDYYTDFYPKDKEMSKKIKEKDEKMIHDQAKTLKEKNGGSAADMVVMAYQPCLPFNEKEGYEDVTEAVQLMKKAFSEHQTAEGTFWGGFAGDFYNPWTNAQVFMNISMAGLDPFDSAFIKNGNTIVESYLKGQYFNFDEKTFNGTYEIGQIIRGFDSVVRAYEGRTHIFDCRDLEDTLGLKTSTVTVNNQILSLMENSTPEEVLAARDAYNGPGSKLTDRQRDSMRESTIKHLEDIEQKVIENPDKEAADRVNKLVDELKLDKFTNENKEAVIKARKAYKLLTEEQKKLVDIAKLEESEKKMNELEIKNFKSLVEVIGDISSPPTEENIKDVEKAENAYNNMSEELKKNSGVITAKAILDKAIEKINENSYDKEVESVINAIKALPKSITLEDKPAVEATRKSYDVLDSKQKEKVGAENLDILEEAERTIKELESEDDEYVGTITFALERFTLGLGYFTEPMEVLIYKGENCRDILDRILEKENVVGKYDYVEAIKGADEGEVNIPEELLSMIEENPTNGQSFHGELNEPGQLGEFDYSSMSGWMYSINNVLPNVGMNAYTPKDGDVFRVHFTLWGYGADLGQDFPEGTPPLPVGDKTTLTKKIAEINGRPDKGELLKDPDFKKAYDYSYKAVQRVVVSDEELEECVKLLDTSMKKADEKIIKEVENMISKLPKIDKLTLNDKGKVEEVRKAYDELTAEQRKLVSNVDKLIKVEDKIVELEAIEKDKEKEKNKKAADKVTKQIESLKLDKFTNENKEAVKATRKAYEALTDDQKKLVDVKKLEAVEKKIKELEIENFKNLVEDIGEISKPATKENIKAVKEAENAYNNMSEELRKDSEVIRLKGILDETKNELDEDIAPDNDNKDTKDDNNKPPKIDPDGDKTGGSNGKVIDINDRDKNINNKGKRKLPATGTSDKVKYVGIAILLVGLLLLSKKHFKLAKNTHQDK</sequence>
<feature type="coiled-coil region" evidence="1">
    <location>
        <begin position="1327"/>
        <end position="1390"/>
    </location>
</feature>
<feature type="domain" description="Transcobalamin-like C-terminal" evidence="4">
    <location>
        <begin position="1176"/>
        <end position="1208"/>
    </location>
</feature>
<evidence type="ECO:0000259" key="4">
    <source>
        <dbReference type="Pfam" id="PF14478"/>
    </source>
</evidence>
<protein>
    <submittedName>
        <fullName evidence="5">DUF4430 domain-containing protein</fullName>
    </submittedName>
</protein>
<keyword evidence="6" id="KW-1185">Reference proteome</keyword>
<gene>
    <name evidence="5" type="ORF">NSA23_07435</name>
</gene>
<evidence type="ECO:0000256" key="2">
    <source>
        <dbReference type="SAM" id="MobiDB-lite"/>
    </source>
</evidence>
<feature type="signal peptide" evidence="3">
    <location>
        <begin position="1"/>
        <end position="32"/>
    </location>
</feature>
<feature type="chain" id="PRO_5040895782" evidence="3">
    <location>
        <begin position="33"/>
        <end position="1588"/>
    </location>
</feature>
<accession>A0A9X2MH56</accession>
<reference evidence="5" key="1">
    <citation type="submission" date="2022-07" db="EMBL/GenBank/DDBJ databases">
        <title>Enhanced cultured diversity of the mouse gut microbiota enables custom-made synthetic communities.</title>
        <authorList>
            <person name="Afrizal A."/>
        </authorList>
    </citation>
    <scope>NUCLEOTIDE SEQUENCE</scope>
    <source>
        <strain evidence="5">DSM 29482</strain>
    </source>
</reference>
<proteinExistence type="predicted"/>
<name>A0A9X2MH56_9FIRM</name>
<dbReference type="Gene3D" id="2.160.20.110">
    <property type="match status" value="1"/>
</dbReference>
<feature type="region of interest" description="Disordered" evidence="2">
    <location>
        <begin position="1492"/>
        <end position="1553"/>
    </location>
</feature>
<evidence type="ECO:0000313" key="6">
    <source>
        <dbReference type="Proteomes" id="UP001142078"/>
    </source>
</evidence>